<feature type="domain" description="HTH araC/xylS-type" evidence="4">
    <location>
        <begin position="214"/>
        <end position="315"/>
    </location>
</feature>
<dbReference type="SMART" id="SM00342">
    <property type="entry name" value="HTH_ARAC"/>
    <property type="match status" value="1"/>
</dbReference>
<dbReference type="Proteomes" id="UP001500187">
    <property type="component" value="Unassembled WGS sequence"/>
</dbReference>
<keyword evidence="3" id="KW-0804">Transcription</keyword>
<proteinExistence type="predicted"/>
<evidence type="ECO:0000256" key="1">
    <source>
        <dbReference type="ARBA" id="ARBA00023015"/>
    </source>
</evidence>
<reference evidence="6" key="1">
    <citation type="journal article" date="2019" name="Int. J. Syst. Evol. Microbiol.">
        <title>The Global Catalogue of Microorganisms (GCM) 10K type strain sequencing project: providing services to taxonomists for standard genome sequencing and annotation.</title>
        <authorList>
            <consortium name="The Broad Institute Genomics Platform"/>
            <consortium name="The Broad Institute Genome Sequencing Center for Infectious Disease"/>
            <person name="Wu L."/>
            <person name="Ma J."/>
        </authorList>
    </citation>
    <scope>NUCLEOTIDE SEQUENCE [LARGE SCALE GENOMIC DNA]</scope>
    <source>
        <strain evidence="6">JCM 18541</strain>
    </source>
</reference>
<dbReference type="Pfam" id="PF12833">
    <property type="entry name" value="HTH_18"/>
    <property type="match status" value="1"/>
</dbReference>
<evidence type="ECO:0000313" key="6">
    <source>
        <dbReference type="Proteomes" id="UP001500187"/>
    </source>
</evidence>
<evidence type="ECO:0000256" key="2">
    <source>
        <dbReference type="ARBA" id="ARBA00023125"/>
    </source>
</evidence>
<dbReference type="Gene3D" id="1.10.10.60">
    <property type="entry name" value="Homeodomain-like"/>
    <property type="match status" value="1"/>
</dbReference>
<accession>A0ABP9AZD3</accession>
<keyword evidence="6" id="KW-1185">Reference proteome</keyword>
<evidence type="ECO:0000313" key="5">
    <source>
        <dbReference type="EMBL" id="GAA4787128.1"/>
    </source>
</evidence>
<name>A0ABP9AZD3_9MICC</name>
<protein>
    <recommendedName>
        <fullName evidence="4">HTH araC/xylS-type domain-containing protein</fullName>
    </recommendedName>
</protein>
<evidence type="ECO:0000256" key="3">
    <source>
        <dbReference type="ARBA" id="ARBA00023163"/>
    </source>
</evidence>
<dbReference type="PANTHER" id="PTHR46796:SF6">
    <property type="entry name" value="ARAC SUBFAMILY"/>
    <property type="match status" value="1"/>
</dbReference>
<dbReference type="InterPro" id="IPR050204">
    <property type="entry name" value="AraC_XylS_family_regulators"/>
</dbReference>
<dbReference type="InterPro" id="IPR018060">
    <property type="entry name" value="HTH_AraC"/>
</dbReference>
<dbReference type="PANTHER" id="PTHR46796">
    <property type="entry name" value="HTH-TYPE TRANSCRIPTIONAL ACTIVATOR RHAS-RELATED"/>
    <property type="match status" value="1"/>
</dbReference>
<dbReference type="Pfam" id="PF14525">
    <property type="entry name" value="AraC_binding_2"/>
    <property type="match status" value="1"/>
</dbReference>
<sequence length="319" mass="35125">MGQSTPKTARGLVLHGEMNMTQWRLGATESFGDLAITCPNPASFRASVRTASLGKVELFDMRTPAHTVSRDPNRHDLEHDGYCKLSLQLEGESVLTQDGRSCTLTPGSLALYVTKRPYTLEYTGDQRSLIVLFPQNFVQMSSDYMGLITATSLSDRQGLGKVAVTLFEQLAANLEELQGAHALALVRSALEMLITVMAAESSSAGREPSNLLFHQAVAYIEDHLGDPELSPGRVADALYISLRQLHGRFATNGLTVATFIRTRRLERIRDDLANPLLRSDSVQTISSRYALFDPSHVSKTFKAEYGESPSAYRARMLTI</sequence>
<dbReference type="InterPro" id="IPR009057">
    <property type="entry name" value="Homeodomain-like_sf"/>
</dbReference>
<dbReference type="SUPFAM" id="SSF46689">
    <property type="entry name" value="Homeodomain-like"/>
    <property type="match status" value="1"/>
</dbReference>
<dbReference type="RefSeq" id="WP_345443275.1">
    <property type="nucleotide sequence ID" value="NZ_BAABKP010000001.1"/>
</dbReference>
<evidence type="ECO:0000259" key="4">
    <source>
        <dbReference type="PROSITE" id="PS01124"/>
    </source>
</evidence>
<dbReference type="InterPro" id="IPR035418">
    <property type="entry name" value="AraC-bd_2"/>
</dbReference>
<organism evidence="5 6">
    <name type="scientific">Rothia endophytica</name>
    <dbReference type="NCBI Taxonomy" id="1324766"/>
    <lineage>
        <taxon>Bacteria</taxon>
        <taxon>Bacillati</taxon>
        <taxon>Actinomycetota</taxon>
        <taxon>Actinomycetes</taxon>
        <taxon>Micrococcales</taxon>
        <taxon>Micrococcaceae</taxon>
        <taxon>Rothia</taxon>
    </lineage>
</organism>
<gene>
    <name evidence="5" type="ORF">GCM10023352_00810</name>
</gene>
<dbReference type="PROSITE" id="PS01124">
    <property type="entry name" value="HTH_ARAC_FAMILY_2"/>
    <property type="match status" value="1"/>
</dbReference>
<keyword evidence="2" id="KW-0238">DNA-binding</keyword>
<keyword evidence="1" id="KW-0805">Transcription regulation</keyword>
<dbReference type="EMBL" id="BAABKP010000001">
    <property type="protein sequence ID" value="GAA4787128.1"/>
    <property type="molecule type" value="Genomic_DNA"/>
</dbReference>
<comment type="caution">
    <text evidence="5">The sequence shown here is derived from an EMBL/GenBank/DDBJ whole genome shotgun (WGS) entry which is preliminary data.</text>
</comment>